<accession>A0ABT7QVV5</accession>
<sequence length="405" mass="45256">MYSLALKNIMFYKGRSLTTFILSMLSTLFFIVYVAFMDGSHESMLRNSLNIYTGAIQVMHEGNHENPSYDTLLENEADVLSSLSTIKGIKAYAPRLESFALLSSKEDSVGAMVTGILPQSEMKISKLKEALTEGRYLNDKDTNALYIGAELAKRFGVKVGDEIALVGSAIDYSFAADTFRIVGVFKTGLFEFDASSAFVNKSYFDTLMLSQNIASYVVIAVDDLEKVDQIVHKIKQNVAPNIEVDSWKILMASMVQAMEVDSLFGYISMGLFFVVIFFVIMIFGFINISGRIRELGLLGALGLKATDILYLMLYETAILALSSVIVGMVIGAYMAYYFEIHPIVIEGIAETYKQYGIVTDAVPTRFDLFTIVWNTVVVLVLNFLALFYPIYYLRQFTPTEAMHHV</sequence>
<evidence type="ECO:0000313" key="10">
    <source>
        <dbReference type="EMBL" id="MDM5270977.1"/>
    </source>
</evidence>
<evidence type="ECO:0000256" key="7">
    <source>
        <dbReference type="SAM" id="Phobius"/>
    </source>
</evidence>
<dbReference type="InterPro" id="IPR051447">
    <property type="entry name" value="Lipoprotein-release_system"/>
</dbReference>
<evidence type="ECO:0000259" key="8">
    <source>
        <dbReference type="Pfam" id="PF02687"/>
    </source>
</evidence>
<keyword evidence="4 7" id="KW-0812">Transmembrane</keyword>
<feature type="domain" description="MacB-like periplasmic core" evidence="9">
    <location>
        <begin position="23"/>
        <end position="236"/>
    </location>
</feature>
<comment type="similarity">
    <text evidence="2">Belongs to the ABC-4 integral membrane protein family. LolC/E subfamily.</text>
</comment>
<evidence type="ECO:0000256" key="5">
    <source>
        <dbReference type="ARBA" id="ARBA00022989"/>
    </source>
</evidence>
<dbReference type="PANTHER" id="PTHR30489">
    <property type="entry name" value="LIPOPROTEIN-RELEASING SYSTEM TRANSMEMBRANE PROTEIN LOLE"/>
    <property type="match status" value="1"/>
</dbReference>
<dbReference type="InterPro" id="IPR003838">
    <property type="entry name" value="ABC3_permease_C"/>
</dbReference>
<proteinExistence type="inferred from homology"/>
<gene>
    <name evidence="10" type="ORF">PGH07_02150</name>
</gene>
<protein>
    <submittedName>
        <fullName evidence="10">FtsX-like permease family protein</fullName>
    </submittedName>
</protein>
<evidence type="ECO:0000256" key="4">
    <source>
        <dbReference type="ARBA" id="ARBA00022692"/>
    </source>
</evidence>
<organism evidence="10 11">
    <name type="scientific">Sulfurovum zhangzhouensis</name>
    <dbReference type="NCBI Taxonomy" id="3019067"/>
    <lineage>
        <taxon>Bacteria</taxon>
        <taxon>Pseudomonadati</taxon>
        <taxon>Campylobacterota</taxon>
        <taxon>Epsilonproteobacteria</taxon>
        <taxon>Campylobacterales</taxon>
        <taxon>Sulfurovaceae</taxon>
        <taxon>Sulfurovum</taxon>
    </lineage>
</organism>
<dbReference type="Proteomes" id="UP001169069">
    <property type="component" value="Unassembled WGS sequence"/>
</dbReference>
<comment type="caution">
    <text evidence="10">The sequence shown here is derived from an EMBL/GenBank/DDBJ whole genome shotgun (WGS) entry which is preliminary data.</text>
</comment>
<evidence type="ECO:0000256" key="3">
    <source>
        <dbReference type="ARBA" id="ARBA00022475"/>
    </source>
</evidence>
<dbReference type="Pfam" id="PF02687">
    <property type="entry name" value="FtsX"/>
    <property type="match status" value="1"/>
</dbReference>
<dbReference type="InterPro" id="IPR025857">
    <property type="entry name" value="MacB_PCD"/>
</dbReference>
<feature type="transmembrane region" description="Helical" evidence="7">
    <location>
        <begin position="371"/>
        <end position="393"/>
    </location>
</feature>
<keyword evidence="6 7" id="KW-0472">Membrane</keyword>
<comment type="subcellular location">
    <subcellularLocation>
        <location evidence="1">Cell membrane</location>
        <topology evidence="1">Multi-pass membrane protein</topology>
    </subcellularLocation>
</comment>
<evidence type="ECO:0000256" key="2">
    <source>
        <dbReference type="ARBA" id="ARBA00005236"/>
    </source>
</evidence>
<dbReference type="EMBL" id="JAQIBD010000001">
    <property type="protein sequence ID" value="MDM5270977.1"/>
    <property type="molecule type" value="Genomic_DNA"/>
</dbReference>
<name>A0ABT7QVV5_9BACT</name>
<evidence type="ECO:0000256" key="1">
    <source>
        <dbReference type="ARBA" id="ARBA00004651"/>
    </source>
</evidence>
<evidence type="ECO:0000313" key="11">
    <source>
        <dbReference type="Proteomes" id="UP001169069"/>
    </source>
</evidence>
<keyword evidence="5 7" id="KW-1133">Transmembrane helix</keyword>
<feature type="transmembrane region" description="Helical" evidence="7">
    <location>
        <begin position="308"/>
        <end position="336"/>
    </location>
</feature>
<keyword evidence="11" id="KW-1185">Reference proteome</keyword>
<reference evidence="10" key="1">
    <citation type="submission" date="2023-01" db="EMBL/GenBank/DDBJ databases">
        <title>Sulfurovum sp. zt1-1 genome assembly.</title>
        <authorList>
            <person name="Wang J."/>
        </authorList>
    </citation>
    <scope>NUCLEOTIDE SEQUENCE</scope>
    <source>
        <strain evidence="10">Zt1-1</strain>
    </source>
</reference>
<dbReference type="PANTHER" id="PTHR30489:SF0">
    <property type="entry name" value="LIPOPROTEIN-RELEASING SYSTEM TRANSMEMBRANE PROTEIN LOLE"/>
    <property type="match status" value="1"/>
</dbReference>
<feature type="domain" description="ABC3 transporter permease C-terminal" evidence="8">
    <location>
        <begin position="267"/>
        <end position="397"/>
    </location>
</feature>
<feature type="transmembrane region" description="Helical" evidence="7">
    <location>
        <begin position="263"/>
        <end position="288"/>
    </location>
</feature>
<feature type="transmembrane region" description="Helical" evidence="7">
    <location>
        <begin position="17"/>
        <end position="36"/>
    </location>
</feature>
<dbReference type="Pfam" id="PF12704">
    <property type="entry name" value="MacB_PCD"/>
    <property type="match status" value="1"/>
</dbReference>
<dbReference type="RefSeq" id="WP_289412255.1">
    <property type="nucleotide sequence ID" value="NZ_JAQIBD010000001.1"/>
</dbReference>
<keyword evidence="3" id="KW-1003">Cell membrane</keyword>
<evidence type="ECO:0000259" key="9">
    <source>
        <dbReference type="Pfam" id="PF12704"/>
    </source>
</evidence>
<evidence type="ECO:0000256" key="6">
    <source>
        <dbReference type="ARBA" id="ARBA00023136"/>
    </source>
</evidence>